<reference evidence="1 2" key="1">
    <citation type="submission" date="2019-01" db="EMBL/GenBank/DDBJ databases">
        <title>Sequencing of cultivated peanut Arachis hypogaea provides insights into genome evolution and oil improvement.</title>
        <authorList>
            <person name="Chen X."/>
        </authorList>
    </citation>
    <scope>NUCLEOTIDE SEQUENCE [LARGE SCALE GENOMIC DNA]</scope>
    <source>
        <strain evidence="2">cv. Fuhuasheng</strain>
        <tissue evidence="1">Leaves</tissue>
    </source>
</reference>
<evidence type="ECO:0000313" key="1">
    <source>
        <dbReference type="EMBL" id="RYR13443.1"/>
    </source>
</evidence>
<accession>A0A444ZH32</accession>
<dbReference type="AlphaFoldDB" id="A0A444ZH32"/>
<name>A0A444ZH32_ARAHY</name>
<protein>
    <submittedName>
        <fullName evidence="1">Uncharacterized protein</fullName>
    </submittedName>
</protein>
<dbReference type="PANTHER" id="PTHR33240">
    <property type="entry name" value="OS08G0508500 PROTEIN"/>
    <property type="match status" value="1"/>
</dbReference>
<keyword evidence="2" id="KW-1185">Reference proteome</keyword>
<dbReference type="PANTHER" id="PTHR33240:SF8">
    <property type="entry name" value="OS03G0439900 PROTEIN"/>
    <property type="match status" value="1"/>
</dbReference>
<proteinExistence type="predicted"/>
<organism evidence="1 2">
    <name type="scientific">Arachis hypogaea</name>
    <name type="common">Peanut</name>
    <dbReference type="NCBI Taxonomy" id="3818"/>
    <lineage>
        <taxon>Eukaryota</taxon>
        <taxon>Viridiplantae</taxon>
        <taxon>Streptophyta</taxon>
        <taxon>Embryophyta</taxon>
        <taxon>Tracheophyta</taxon>
        <taxon>Spermatophyta</taxon>
        <taxon>Magnoliopsida</taxon>
        <taxon>eudicotyledons</taxon>
        <taxon>Gunneridae</taxon>
        <taxon>Pentapetalae</taxon>
        <taxon>rosids</taxon>
        <taxon>fabids</taxon>
        <taxon>Fabales</taxon>
        <taxon>Fabaceae</taxon>
        <taxon>Papilionoideae</taxon>
        <taxon>50 kb inversion clade</taxon>
        <taxon>dalbergioids sensu lato</taxon>
        <taxon>Dalbergieae</taxon>
        <taxon>Pterocarpus clade</taxon>
        <taxon>Arachis</taxon>
    </lineage>
</organism>
<dbReference type="Proteomes" id="UP000289738">
    <property type="component" value="Chromosome B04"/>
</dbReference>
<dbReference type="STRING" id="3818.A0A444ZH32"/>
<comment type="caution">
    <text evidence="1">The sequence shown here is derived from an EMBL/GenBank/DDBJ whole genome shotgun (WGS) entry which is preliminary data.</text>
</comment>
<evidence type="ECO:0000313" key="2">
    <source>
        <dbReference type="Proteomes" id="UP000289738"/>
    </source>
</evidence>
<sequence length="277" mass="30571">MSGIKVNKVLIDGGAVICLLPKTMLMKVGKHSDDLIPTNIFVTDYNGVSTPAKGLMTFGVQVGSSDQNTVFMVVSSKASSNALLGRDWIYDVEAVPSIVHQSILLWIDEGKPEVIKADSSLYVEQLHVDFKMYNDKLKPLNVDRVLNSFNCEGCFLTSEGLNVKLRYPQLDTPSAGWDFEFSHGLNSFCFPISNSDINQAAIDIVKAHSTKNDSIVDLVDNKVCFISNEPIDLSFDYIYNLEPLGFKKYSVKNNGIIKGFESQDPLEEINLGSGDDV</sequence>
<gene>
    <name evidence="1" type="ORF">Ahy_B04g070441</name>
</gene>
<dbReference type="EMBL" id="SDMP01000014">
    <property type="protein sequence ID" value="RYR13443.1"/>
    <property type="molecule type" value="Genomic_DNA"/>
</dbReference>